<dbReference type="EMBL" id="CP012382">
    <property type="protein sequence ID" value="AKZ56337.1"/>
    <property type="molecule type" value="Genomic_DNA"/>
</dbReference>
<feature type="transmembrane region" description="Helical" evidence="2">
    <location>
        <begin position="350"/>
        <end position="366"/>
    </location>
</feature>
<accession>A0A0K2AU31</accession>
<feature type="transmembrane region" description="Helical" evidence="2">
    <location>
        <begin position="62"/>
        <end position="81"/>
    </location>
</feature>
<dbReference type="RefSeq" id="WP_053132727.1">
    <property type="nucleotide sequence ID" value="NZ_CP012382.1"/>
</dbReference>
<evidence type="ECO:0000313" key="4">
    <source>
        <dbReference type="Proteomes" id="UP000061018"/>
    </source>
</evidence>
<reference evidence="4" key="1">
    <citation type="journal article" date="2015" name="J. Biotechnol.">
        <title>Complete genome sequence of Streptomyces ambofaciens ATCC 23877, the spiramycin producer.</title>
        <authorList>
            <person name="Thibessard A."/>
            <person name="Haas D."/>
            <person name="Gerbaud C."/>
            <person name="Aigle B."/>
            <person name="Lautru S."/>
            <person name="Pernodet J.L."/>
            <person name="Leblond P."/>
        </authorList>
    </citation>
    <scope>NUCLEOTIDE SEQUENCE [LARGE SCALE GENOMIC DNA]</scope>
    <source>
        <strain evidence="4">ATCC 23877 / 3486 / DSM 40053 / JCM 4204 / NBRC 12836 / NRRL B-2516</strain>
    </source>
</reference>
<feature type="region of interest" description="Disordered" evidence="1">
    <location>
        <begin position="551"/>
        <end position="571"/>
    </location>
</feature>
<feature type="transmembrane region" description="Helical" evidence="2">
    <location>
        <begin position="124"/>
        <end position="151"/>
    </location>
</feature>
<feature type="transmembrane region" description="Helical" evidence="2">
    <location>
        <begin position="298"/>
        <end position="317"/>
    </location>
</feature>
<feature type="transmembrane region" description="Helical" evidence="2">
    <location>
        <begin position="212"/>
        <end position="240"/>
    </location>
</feature>
<keyword evidence="2" id="KW-1133">Transmembrane helix</keyword>
<name>A0A0K2AU31_STRA7</name>
<dbReference type="STRING" id="1889.SAM40697_2991"/>
<keyword evidence="2" id="KW-0812">Transmembrane</keyword>
<organism evidence="3 4">
    <name type="scientific">Streptomyces ambofaciens (strain ATCC 23877 / 3486 / DSM 40053 / JCM 4204 / NBRC 12836 / NRRL B-2516)</name>
    <dbReference type="NCBI Taxonomy" id="278992"/>
    <lineage>
        <taxon>Bacteria</taxon>
        <taxon>Bacillati</taxon>
        <taxon>Actinomycetota</taxon>
        <taxon>Actinomycetes</taxon>
        <taxon>Kitasatosporales</taxon>
        <taxon>Streptomycetaceae</taxon>
        <taxon>Streptomyces</taxon>
    </lineage>
</organism>
<dbReference type="Proteomes" id="UP000061018">
    <property type="component" value="Chromosome"/>
</dbReference>
<evidence type="ECO:0000313" key="3">
    <source>
        <dbReference type="EMBL" id="AKZ56337.1"/>
    </source>
</evidence>
<proteinExistence type="predicted"/>
<feature type="transmembrane region" description="Helical" evidence="2">
    <location>
        <begin position="246"/>
        <end position="266"/>
    </location>
</feature>
<evidence type="ECO:0000256" key="2">
    <source>
        <dbReference type="SAM" id="Phobius"/>
    </source>
</evidence>
<gene>
    <name evidence="3" type="ORF">SAM23877_3290</name>
</gene>
<evidence type="ECO:0000256" key="1">
    <source>
        <dbReference type="SAM" id="MobiDB-lite"/>
    </source>
</evidence>
<protein>
    <submittedName>
        <fullName evidence="3">Putative integral membrane protein</fullName>
    </submittedName>
</protein>
<feature type="transmembrane region" description="Helical" evidence="2">
    <location>
        <begin position="181"/>
        <end position="200"/>
    </location>
</feature>
<dbReference type="AlphaFoldDB" id="A0A0K2AU31"/>
<feature type="transmembrane region" description="Helical" evidence="2">
    <location>
        <begin position="324"/>
        <end position="344"/>
    </location>
</feature>
<sequence>MATAEPTRAENADPGSGAGPRPRVPAPRTDGGHEPDRAEPEAPSAVKAAFLALRERMLRHPVLSVTALAAVLHIAWFFTFANSGGDLAAQDAWAEFVGRHPGSAYNLAWYGGTHPVSYSVVSPYLMSVLGVRTTMMIAGTLSAGLLTMLLIRSRAVRNPLWVSLAGLFGLLANAASGRVTFGLGMMFGLGAVAVVFCWPYRWRYERWAKGLCAAPLAALATMSSPVAGLFVGLVAVALFLQKRRPGAWALGLAPSVVVALSTWLFPFSGTQPMGFGSAVLPVVYAGLVYVFVPRTWTTVRITSAVYGLSVLLVWAISSQIGSNITRLAMLFAGAALVAALPFTVARTRKWYALVLAITGFVGWIGFKSADDIVHTTPAASWARELAPLVNELQEVGAEKGRVEVVPARSHREASALAPYVNLARGWLRQADMERNPLFYDDTLNSANYHEWLKRWAVHYVVLPKGEPDGDGGERERELVQRGLPYLKQIWGDANWQLFQVTNPAPLAEPDAFVQRAEQGEWTIDVRRPGRILVRMPYSPWLSLVDAEGRKLEAPQETEASKNAPEGTPKTYDNVNGCLMETEETAEGDKWTTLIAPEAGTYRLAAPYDVPRGTPCPDELK</sequence>
<keyword evidence="2" id="KW-0472">Membrane</keyword>
<feature type="region of interest" description="Disordered" evidence="1">
    <location>
        <begin position="1"/>
        <end position="43"/>
    </location>
</feature>
<feature type="transmembrane region" description="Helical" evidence="2">
    <location>
        <begin position="273"/>
        <end position="292"/>
    </location>
</feature>
<dbReference type="KEGG" id="samb:SAM23877_3290"/>
<feature type="compositionally biased region" description="Basic and acidic residues" evidence="1">
    <location>
        <begin position="30"/>
        <end position="40"/>
    </location>
</feature>